<feature type="chain" id="PRO_5043722040" evidence="1">
    <location>
        <begin position="19"/>
        <end position="83"/>
    </location>
</feature>
<sequence length="83" mass="9117">MKTILFLFILVIVGISLAKKSEEQRKEESMNKPIDVPLGPTHGGNFFGNPVGCLDETYGLKPNKNGPVRTIINAVFGTNEDQK</sequence>
<comment type="caution">
    <text evidence="2">The sequence shown here is derived from an EMBL/GenBank/DDBJ whole genome shotgun (WGS) entry which is preliminary data.</text>
</comment>
<dbReference type="Proteomes" id="UP001431209">
    <property type="component" value="Unassembled WGS sequence"/>
</dbReference>
<organism evidence="2 3">
    <name type="scientific">Acrasis kona</name>
    <dbReference type="NCBI Taxonomy" id="1008807"/>
    <lineage>
        <taxon>Eukaryota</taxon>
        <taxon>Discoba</taxon>
        <taxon>Heterolobosea</taxon>
        <taxon>Tetramitia</taxon>
        <taxon>Eutetramitia</taxon>
        <taxon>Acrasidae</taxon>
        <taxon>Acrasis</taxon>
    </lineage>
</organism>
<evidence type="ECO:0000313" key="3">
    <source>
        <dbReference type="Proteomes" id="UP001431209"/>
    </source>
</evidence>
<dbReference type="AlphaFoldDB" id="A0AAW2Z4K5"/>
<keyword evidence="3" id="KW-1185">Reference proteome</keyword>
<evidence type="ECO:0000256" key="1">
    <source>
        <dbReference type="SAM" id="SignalP"/>
    </source>
</evidence>
<protein>
    <submittedName>
        <fullName evidence="2">Uncharacterized protein</fullName>
    </submittedName>
</protein>
<gene>
    <name evidence="2" type="ORF">AKO1_004809</name>
</gene>
<reference evidence="2 3" key="1">
    <citation type="submission" date="2024-03" db="EMBL/GenBank/DDBJ databases">
        <title>The Acrasis kona genome and developmental transcriptomes reveal deep origins of eukaryotic multicellular pathways.</title>
        <authorList>
            <person name="Sheikh S."/>
            <person name="Fu C.-J."/>
            <person name="Brown M.W."/>
            <person name="Baldauf S.L."/>
        </authorList>
    </citation>
    <scope>NUCLEOTIDE SEQUENCE [LARGE SCALE GENOMIC DNA]</scope>
    <source>
        <strain evidence="2 3">ATCC MYA-3509</strain>
    </source>
</reference>
<proteinExistence type="predicted"/>
<keyword evidence="1" id="KW-0732">Signal</keyword>
<accession>A0AAW2Z4K5</accession>
<feature type="signal peptide" evidence="1">
    <location>
        <begin position="1"/>
        <end position="18"/>
    </location>
</feature>
<dbReference type="EMBL" id="JAOPGA020001032">
    <property type="protein sequence ID" value="KAL0484300.1"/>
    <property type="molecule type" value="Genomic_DNA"/>
</dbReference>
<name>A0AAW2Z4K5_9EUKA</name>
<evidence type="ECO:0000313" key="2">
    <source>
        <dbReference type="EMBL" id="KAL0484300.1"/>
    </source>
</evidence>